<comment type="caution">
    <text evidence="4">The sequence shown here is derived from an EMBL/GenBank/DDBJ whole genome shotgun (WGS) entry which is preliminary data.</text>
</comment>
<dbReference type="PATRIC" id="fig|319653.3.peg.1031"/>
<dbReference type="Proteomes" id="UP000051749">
    <property type="component" value="Unassembled WGS sequence"/>
</dbReference>
<feature type="transmembrane region" description="Helical" evidence="1">
    <location>
        <begin position="198"/>
        <end position="219"/>
    </location>
</feature>
<reference evidence="4 6" key="1">
    <citation type="journal article" date="2015" name="Genome Announc.">
        <title>Expanding the biotechnology potential of lactobacilli through comparative genomics of 213 strains and associated genera.</title>
        <authorList>
            <person name="Sun Z."/>
            <person name="Harris H.M."/>
            <person name="McCann A."/>
            <person name="Guo C."/>
            <person name="Argimon S."/>
            <person name="Zhang W."/>
            <person name="Yang X."/>
            <person name="Jeffery I.B."/>
            <person name="Cooney J.C."/>
            <person name="Kagawa T.F."/>
            <person name="Liu W."/>
            <person name="Song Y."/>
            <person name="Salvetti E."/>
            <person name="Wrobel A."/>
            <person name="Rasinkangas P."/>
            <person name="Parkhill J."/>
            <person name="Rea M.C."/>
            <person name="O'Sullivan O."/>
            <person name="Ritari J."/>
            <person name="Douillard F.P."/>
            <person name="Paul Ross R."/>
            <person name="Yang R."/>
            <person name="Briner A.E."/>
            <person name="Felis G.E."/>
            <person name="de Vos W.M."/>
            <person name="Barrangou R."/>
            <person name="Klaenhammer T.R."/>
            <person name="Caufield P.W."/>
            <person name="Cui Y."/>
            <person name="Zhang H."/>
            <person name="O'Toole P.W."/>
        </authorList>
    </citation>
    <scope>NUCLEOTIDE SEQUENCE [LARGE SCALE GENOMIC DNA]</scope>
    <source>
        <strain evidence="4 6">DSM 22301</strain>
    </source>
</reference>
<proteinExistence type="predicted"/>
<evidence type="ECO:0000313" key="6">
    <source>
        <dbReference type="Proteomes" id="UP000051749"/>
    </source>
</evidence>
<sequence length="229" mass="25095">MGGQQKIVIPASSKKIVTFPIKMPATPFKGVLDGAIYFLNPKTSQATTTNKKNFTIKSRFALALGVTIHEDTKTIVSPKLTLGAITTGTDQGDKFSPAFKAQIVNNRAVLVKNLQIKSAVSKNGRSLYKTNTKNLTMAADSNFNYAITTNHAALKAGTYHLHLVAKSGSQKWTLNRTFTVSKDQAAKANKHAHIKKSYTLWIVLAVLLILLLLILAYWLGRRGSKKVQK</sequence>
<dbReference type="Pfam" id="PF11797">
    <property type="entry name" value="WxLIP_HBD"/>
    <property type="match status" value="1"/>
</dbReference>
<dbReference type="Pfam" id="PF06030">
    <property type="entry name" value="WxLIP_PGBD"/>
    <property type="match status" value="1"/>
</dbReference>
<evidence type="ECO:0000313" key="4">
    <source>
        <dbReference type="EMBL" id="KRN81654.1"/>
    </source>
</evidence>
<feature type="domain" description="WxL Interacting Protein host binding" evidence="3">
    <location>
        <begin position="52"/>
        <end position="190"/>
    </location>
</feature>
<protein>
    <submittedName>
        <fullName evidence="4">Uncharacterized protein</fullName>
    </submittedName>
</protein>
<evidence type="ECO:0000259" key="2">
    <source>
        <dbReference type="Pfam" id="PF06030"/>
    </source>
</evidence>
<evidence type="ECO:0000256" key="1">
    <source>
        <dbReference type="SAM" id="Phobius"/>
    </source>
</evidence>
<dbReference type="EMBL" id="FOGK01000021">
    <property type="protein sequence ID" value="SER85947.1"/>
    <property type="molecule type" value="Genomic_DNA"/>
</dbReference>
<reference evidence="5 7" key="2">
    <citation type="submission" date="2016-10" db="EMBL/GenBank/DDBJ databases">
        <authorList>
            <person name="Varghese N."/>
            <person name="Submissions S."/>
        </authorList>
    </citation>
    <scope>NUCLEOTIDE SEQUENCE [LARGE SCALE GENOMIC DNA]</scope>
    <source>
        <strain evidence="5 7">CGMCC 1.3889</strain>
    </source>
</reference>
<keyword evidence="1" id="KW-1133">Transmembrane helix</keyword>
<dbReference type="Proteomes" id="UP000182818">
    <property type="component" value="Unassembled WGS sequence"/>
</dbReference>
<evidence type="ECO:0000313" key="5">
    <source>
        <dbReference type="EMBL" id="SER85947.1"/>
    </source>
</evidence>
<feature type="domain" description="WxL Interacting Protein peptidoglycan binding" evidence="2">
    <location>
        <begin position="5"/>
        <end position="38"/>
    </location>
</feature>
<dbReference type="STRING" id="319653.SAMN04487973_12126"/>
<evidence type="ECO:0000313" key="7">
    <source>
        <dbReference type="Proteomes" id="UP000182818"/>
    </source>
</evidence>
<organism evidence="4 6">
    <name type="scientific">Pediococcus ethanolidurans</name>
    <dbReference type="NCBI Taxonomy" id="319653"/>
    <lineage>
        <taxon>Bacteria</taxon>
        <taxon>Bacillati</taxon>
        <taxon>Bacillota</taxon>
        <taxon>Bacilli</taxon>
        <taxon>Lactobacillales</taxon>
        <taxon>Lactobacillaceae</taxon>
        <taxon>Pediococcus</taxon>
    </lineage>
</organism>
<dbReference type="AlphaFoldDB" id="A0A0R2K1J2"/>
<gene>
    <name evidence="4" type="ORF">IV87_GL001019</name>
    <name evidence="5" type="ORF">SAMN04487973_12126</name>
</gene>
<keyword evidence="1" id="KW-0812">Transmembrane</keyword>
<accession>A0A0R2K1J2</accession>
<dbReference type="EMBL" id="JQBY01000022">
    <property type="protein sequence ID" value="KRN81654.1"/>
    <property type="molecule type" value="Genomic_DNA"/>
</dbReference>
<dbReference type="InterPro" id="IPR021759">
    <property type="entry name" value="WxLIP_HBD"/>
</dbReference>
<evidence type="ECO:0000259" key="3">
    <source>
        <dbReference type="Pfam" id="PF11797"/>
    </source>
</evidence>
<keyword evidence="7" id="KW-1185">Reference proteome</keyword>
<dbReference type="InterPro" id="IPR010317">
    <property type="entry name" value="WxLIP_PGBD"/>
</dbReference>
<name>A0A0R2K1J2_9LACO</name>
<keyword evidence="1" id="KW-0472">Membrane</keyword>